<proteinExistence type="predicted"/>
<organism evidence="2 3">
    <name type="scientific">Oculimacula yallundae</name>
    <dbReference type="NCBI Taxonomy" id="86028"/>
    <lineage>
        <taxon>Eukaryota</taxon>
        <taxon>Fungi</taxon>
        <taxon>Dikarya</taxon>
        <taxon>Ascomycota</taxon>
        <taxon>Pezizomycotina</taxon>
        <taxon>Leotiomycetes</taxon>
        <taxon>Helotiales</taxon>
        <taxon>Ploettnerulaceae</taxon>
        <taxon>Oculimacula</taxon>
    </lineage>
</organism>
<evidence type="ECO:0000313" key="2">
    <source>
        <dbReference type="EMBL" id="KAL2062226.1"/>
    </source>
</evidence>
<feature type="domain" description="2EXR" evidence="1">
    <location>
        <begin position="47"/>
        <end position="154"/>
    </location>
</feature>
<sequence>MHAAEKGKEQLHGFQNSEKRLTTLTTKLKSLFISSTTEQSPDIDPTFHHFSLLPNELKVQIWTYAVQAPSKNTKGYTILTAHRIPTTPSPLPSPATIHAIQNQTTTAPFSSATLSPFFSHSDPIPPPNPDTKIFFPIAPLLHTCSLSRHIFQLEWEPQLPDKLRGIISRTGCWVVLMTEVLERQGEGILVLEELEGWAGTRGWPWDDGRLDRRGGRVISYYLFSTK</sequence>
<protein>
    <recommendedName>
        <fullName evidence="1">2EXR domain-containing protein</fullName>
    </recommendedName>
</protein>
<comment type="caution">
    <text evidence="2">The sequence shown here is derived from an EMBL/GenBank/DDBJ whole genome shotgun (WGS) entry which is preliminary data.</text>
</comment>
<evidence type="ECO:0000259" key="1">
    <source>
        <dbReference type="Pfam" id="PF20150"/>
    </source>
</evidence>
<dbReference type="Proteomes" id="UP001595075">
    <property type="component" value="Unassembled WGS sequence"/>
</dbReference>
<accession>A0ABR4BY96</accession>
<reference evidence="2 3" key="1">
    <citation type="journal article" date="2024" name="Commun. Biol.">
        <title>Comparative genomic analysis of thermophilic fungi reveals convergent evolutionary adaptations and gene losses.</title>
        <authorList>
            <person name="Steindorff A.S."/>
            <person name="Aguilar-Pontes M.V."/>
            <person name="Robinson A.J."/>
            <person name="Andreopoulos B."/>
            <person name="LaButti K."/>
            <person name="Kuo A."/>
            <person name="Mondo S."/>
            <person name="Riley R."/>
            <person name="Otillar R."/>
            <person name="Haridas S."/>
            <person name="Lipzen A."/>
            <person name="Grimwood J."/>
            <person name="Schmutz J."/>
            <person name="Clum A."/>
            <person name="Reid I.D."/>
            <person name="Moisan M.C."/>
            <person name="Butler G."/>
            <person name="Nguyen T.T.M."/>
            <person name="Dewar K."/>
            <person name="Conant G."/>
            <person name="Drula E."/>
            <person name="Henrissat B."/>
            <person name="Hansel C."/>
            <person name="Singer S."/>
            <person name="Hutchinson M.I."/>
            <person name="de Vries R.P."/>
            <person name="Natvig D.O."/>
            <person name="Powell A.J."/>
            <person name="Tsang A."/>
            <person name="Grigoriev I.V."/>
        </authorList>
    </citation>
    <scope>NUCLEOTIDE SEQUENCE [LARGE SCALE GENOMIC DNA]</scope>
    <source>
        <strain evidence="2 3">CBS 494.80</strain>
    </source>
</reference>
<gene>
    <name evidence="2" type="ORF">VTL71DRAFT_6492</name>
</gene>
<keyword evidence="3" id="KW-1185">Reference proteome</keyword>
<dbReference type="EMBL" id="JAZHXI010000017">
    <property type="protein sequence ID" value="KAL2062226.1"/>
    <property type="molecule type" value="Genomic_DNA"/>
</dbReference>
<dbReference type="InterPro" id="IPR045518">
    <property type="entry name" value="2EXR"/>
</dbReference>
<dbReference type="Pfam" id="PF20150">
    <property type="entry name" value="2EXR"/>
    <property type="match status" value="1"/>
</dbReference>
<evidence type="ECO:0000313" key="3">
    <source>
        <dbReference type="Proteomes" id="UP001595075"/>
    </source>
</evidence>
<name>A0ABR4BY96_9HELO</name>